<dbReference type="AlphaFoldDB" id="A0A212DG64"/>
<comment type="subcellular location">
    <subcellularLocation>
        <location evidence="1">Secreted</location>
    </subcellularLocation>
</comment>
<dbReference type="PANTHER" id="PTHR11339">
    <property type="entry name" value="EXTRACELLULAR MATRIX GLYCOPROTEIN RELATED"/>
    <property type="match status" value="1"/>
</dbReference>
<dbReference type="PROSITE" id="PS01208">
    <property type="entry name" value="VWFC_1"/>
    <property type="match status" value="1"/>
</dbReference>
<dbReference type="CDD" id="cd19941">
    <property type="entry name" value="TIL"/>
    <property type="match status" value="1"/>
</dbReference>
<comment type="caution">
    <text evidence="11">The sequence shown here is derived from an EMBL/GenBank/DDBJ whole genome shotgun (WGS) entry which is preliminary data.</text>
</comment>
<evidence type="ECO:0000256" key="3">
    <source>
        <dbReference type="ARBA" id="ARBA00022737"/>
    </source>
</evidence>
<evidence type="ECO:0000259" key="8">
    <source>
        <dbReference type="PROSITE" id="PS01225"/>
    </source>
</evidence>
<feature type="disulfide bond" evidence="6">
    <location>
        <begin position="842"/>
        <end position="896"/>
    </location>
</feature>
<dbReference type="GO" id="GO:0031012">
    <property type="term" value="C:extracellular matrix"/>
    <property type="evidence" value="ECO:0007669"/>
    <property type="project" value="TreeGrafter"/>
</dbReference>
<keyword evidence="4 6" id="KW-1015">Disulfide bond</keyword>
<dbReference type="SMART" id="SM00216">
    <property type="entry name" value="VWD"/>
    <property type="match status" value="1"/>
</dbReference>
<sequence length="924" mass="100076">MMGSVGKAILRSPTPGPTSSKTTPTPGSTTGLPLPSTGPTSSPTAPPASATSTGAPTSTGRPSTTPESTSTWTSSVSTSTVTPATTPHITTSTGGVTTPPVIECCFLNDTYYAPGRQALRSDSGSTGWWRFAFPVLRGELVYNGTHGDTCYYVNCSLNCELEIFNWSCPSTPSPTPGPSAATTYESSTSSPVVPGCPDLDPPREENESWWMCNCTKATCKYNNIVELVKVKCEPPPMPTCSNGLTPVRVEDPDKCCWHWECDCKPDAVQTPRLLPPGYCTGWGDPHYVTFDGLYYSYQGNCTYVLVEEINPKVDNFGIYVDNYHCDVNDEVSCPRTLIVRHETQEVLIKTVQMMPIRVQVRWRGGGGSTVQVNRQAVALPYTKFGLQVYESGINYMVDIPELGALVSYNGLSFSIRLPYRLFGNNTKGQCGTCTNNTLDDCVLPGGEIIDSCEIAADYWVVNDPSKPRCPHTSFTTRRPATSSSAGTSISPTKNCASPLCELIKDSLFAQCHALAPPQHYYEACLFDSCYVPGSNLECASLQTYAALCAQEGICVDWRNHTGGACPVTCPAHREYRACGPVEEPTCKSSPSQPNSTRLVEGCFCPEGTTSFAPGFDVCVDLCGCVGPDNVPREYGEHFEFDCKDCICLEGGSGIICKPKTCRPEPRLECEEDGTYAFTEVDPTNTCCNLTSCKCNASLCREKPPLCSLGFQVKSEMVPGRCCPLYSCVPKGVCVLEHAEYQASHRTPRPIPQPGDMKSDSLNNCTFFSCVKIHDQLISSVSNITCPDFDPSTCVQGSITLMPNGCCRKCVLRNETGVRCATVPVVREISHNGCTTLVSMNDCSGSCGTFAMYSAEAQALDHRCSCCKEQRTSQREVTLRCPDGGTLRHTYTHIDSCLCQDTLCEPPAQRRARRSLPLGVAPGRG</sequence>
<protein>
    <recommendedName>
        <fullName evidence="13">Mucin-2</fullName>
    </recommendedName>
</protein>
<dbReference type="PANTHER" id="PTHR11339:SF406">
    <property type="entry name" value="MUCIN-5AC-LIKE"/>
    <property type="match status" value="1"/>
</dbReference>
<name>A0A212DG64_CEREH</name>
<keyword evidence="12" id="KW-1185">Reference proteome</keyword>
<proteinExistence type="predicted"/>
<evidence type="ECO:0000256" key="2">
    <source>
        <dbReference type="ARBA" id="ARBA00022525"/>
    </source>
</evidence>
<dbReference type="SUPFAM" id="SSF57567">
    <property type="entry name" value="Serine protease inhibitors"/>
    <property type="match status" value="1"/>
</dbReference>
<dbReference type="PROSITE" id="PS50184">
    <property type="entry name" value="VWFC_2"/>
    <property type="match status" value="1"/>
</dbReference>
<dbReference type="SMART" id="SM00041">
    <property type="entry name" value="CT"/>
    <property type="match status" value="1"/>
</dbReference>
<dbReference type="OrthoDB" id="160294at2759"/>
<dbReference type="PROSITE" id="PS01225">
    <property type="entry name" value="CTCK_2"/>
    <property type="match status" value="1"/>
</dbReference>
<dbReference type="InterPro" id="IPR001846">
    <property type="entry name" value="VWF_type-D"/>
</dbReference>
<dbReference type="SMART" id="SM00832">
    <property type="entry name" value="C8"/>
    <property type="match status" value="1"/>
</dbReference>
<accession>A0A212DG64</accession>
<dbReference type="Pfam" id="PF00007">
    <property type="entry name" value="Cys_knot"/>
    <property type="match status" value="1"/>
</dbReference>
<feature type="disulfide bond" evidence="6">
    <location>
        <begin position="846"/>
        <end position="898"/>
    </location>
</feature>
<evidence type="ECO:0000256" key="1">
    <source>
        <dbReference type="ARBA" id="ARBA00004613"/>
    </source>
</evidence>
<dbReference type="InterPro" id="IPR036084">
    <property type="entry name" value="Ser_inhib-like_sf"/>
</dbReference>
<evidence type="ECO:0000256" key="4">
    <source>
        <dbReference type="ARBA" id="ARBA00023157"/>
    </source>
</evidence>
<evidence type="ECO:0008006" key="13">
    <source>
        <dbReference type="Google" id="ProtNLM"/>
    </source>
</evidence>
<evidence type="ECO:0000259" key="10">
    <source>
        <dbReference type="PROSITE" id="PS51233"/>
    </source>
</evidence>
<keyword evidence="2" id="KW-0964">Secreted</keyword>
<feature type="domain" description="CTCK" evidence="8">
    <location>
        <begin position="819"/>
        <end position="904"/>
    </location>
</feature>
<comment type="caution">
    <text evidence="6">Lacks conserved residue(s) required for the propagation of feature annotation.</text>
</comment>
<dbReference type="Gene3D" id="2.10.25.10">
    <property type="entry name" value="Laminin"/>
    <property type="match status" value="1"/>
</dbReference>
<keyword evidence="3" id="KW-0677">Repeat</keyword>
<feature type="region of interest" description="Disordered" evidence="7">
    <location>
        <begin position="1"/>
        <end position="94"/>
    </location>
</feature>
<feature type="domain" description="VWFD" evidence="10">
    <location>
        <begin position="277"/>
        <end position="470"/>
    </location>
</feature>
<dbReference type="PROSITE" id="PS51233">
    <property type="entry name" value="VWFD"/>
    <property type="match status" value="1"/>
</dbReference>
<feature type="compositionally biased region" description="Low complexity" evidence="7">
    <location>
        <begin position="17"/>
        <end position="94"/>
    </location>
</feature>
<evidence type="ECO:0000313" key="11">
    <source>
        <dbReference type="EMBL" id="OWK17229.1"/>
    </source>
</evidence>
<dbReference type="InterPro" id="IPR001007">
    <property type="entry name" value="VWF_dom"/>
</dbReference>
<dbReference type="Pfam" id="PF08742">
    <property type="entry name" value="C8"/>
    <property type="match status" value="1"/>
</dbReference>
<dbReference type="InterPro" id="IPR006208">
    <property type="entry name" value="Glyco_hormone_CN"/>
</dbReference>
<dbReference type="InterPro" id="IPR050780">
    <property type="entry name" value="Mucin_vWF_Thrombospondin_sf"/>
</dbReference>
<dbReference type="InterPro" id="IPR006207">
    <property type="entry name" value="Cys_knot_C"/>
</dbReference>
<dbReference type="InterPro" id="IPR014853">
    <property type="entry name" value="VWF/SSPO/ZAN-like_Cys-rich_dom"/>
</dbReference>
<feature type="domain" description="VWFC" evidence="9">
    <location>
        <begin position="624"/>
        <end position="693"/>
    </location>
</feature>
<organism evidence="11 12">
    <name type="scientific">Cervus elaphus hippelaphus</name>
    <name type="common">European red deer</name>
    <dbReference type="NCBI Taxonomy" id="46360"/>
    <lineage>
        <taxon>Eukaryota</taxon>
        <taxon>Metazoa</taxon>
        <taxon>Chordata</taxon>
        <taxon>Craniata</taxon>
        <taxon>Vertebrata</taxon>
        <taxon>Euteleostomi</taxon>
        <taxon>Mammalia</taxon>
        <taxon>Eutheria</taxon>
        <taxon>Laurasiatheria</taxon>
        <taxon>Artiodactyla</taxon>
        <taxon>Ruminantia</taxon>
        <taxon>Pecora</taxon>
        <taxon>Cervidae</taxon>
        <taxon>Cervinae</taxon>
        <taxon>Cervus</taxon>
    </lineage>
</organism>
<dbReference type="Proteomes" id="UP000242450">
    <property type="component" value="Chromosome 2"/>
</dbReference>
<evidence type="ECO:0000256" key="6">
    <source>
        <dbReference type="PROSITE-ProRule" id="PRU00039"/>
    </source>
</evidence>
<dbReference type="Gene3D" id="2.10.90.10">
    <property type="entry name" value="Cystine-knot cytokines"/>
    <property type="match status" value="1"/>
</dbReference>
<dbReference type="GO" id="GO:0005615">
    <property type="term" value="C:extracellular space"/>
    <property type="evidence" value="ECO:0007669"/>
    <property type="project" value="TreeGrafter"/>
</dbReference>
<dbReference type="InterPro" id="IPR029034">
    <property type="entry name" value="Cystine-knot_cytokine"/>
</dbReference>
<dbReference type="Pfam" id="PF00094">
    <property type="entry name" value="VWD"/>
    <property type="match status" value="1"/>
</dbReference>
<dbReference type="PROSITE" id="PS01185">
    <property type="entry name" value="CTCK_1"/>
    <property type="match status" value="1"/>
</dbReference>
<dbReference type="EMBL" id="MKHE01000002">
    <property type="protein sequence ID" value="OWK17229.1"/>
    <property type="molecule type" value="Genomic_DNA"/>
</dbReference>
<gene>
    <name evidence="11" type="ORF">Celaphus_00013088</name>
</gene>
<reference evidence="11 12" key="1">
    <citation type="journal article" date="2018" name="Mol. Genet. Genomics">
        <title>The red deer Cervus elaphus genome CerEla1.0: sequencing, annotating, genes, and chromosomes.</title>
        <authorList>
            <person name="Bana N.A."/>
            <person name="Nyiri A."/>
            <person name="Nagy J."/>
            <person name="Frank K."/>
            <person name="Nagy T."/>
            <person name="Steger V."/>
            <person name="Schiller M."/>
            <person name="Lakatos P."/>
            <person name="Sugar L."/>
            <person name="Horn P."/>
            <person name="Barta E."/>
            <person name="Orosz L."/>
        </authorList>
    </citation>
    <scope>NUCLEOTIDE SEQUENCE [LARGE SCALE GENOMIC DNA]</scope>
    <source>
        <strain evidence="11">Hungarian</strain>
    </source>
</reference>
<keyword evidence="5" id="KW-0325">Glycoprotein</keyword>
<evidence type="ECO:0000313" key="12">
    <source>
        <dbReference type="Proteomes" id="UP000242450"/>
    </source>
</evidence>
<evidence type="ECO:0000256" key="7">
    <source>
        <dbReference type="SAM" id="MobiDB-lite"/>
    </source>
</evidence>
<evidence type="ECO:0000259" key="9">
    <source>
        <dbReference type="PROSITE" id="PS50184"/>
    </source>
</evidence>
<evidence type="ECO:0000256" key="5">
    <source>
        <dbReference type="ARBA" id="ARBA00023180"/>
    </source>
</evidence>